<evidence type="ECO:0000313" key="3">
    <source>
        <dbReference type="Proteomes" id="UP001152622"/>
    </source>
</evidence>
<accession>A0A9Q1GDD2</accession>
<evidence type="ECO:0000256" key="1">
    <source>
        <dbReference type="SAM" id="MobiDB-lite"/>
    </source>
</evidence>
<keyword evidence="3" id="KW-1185">Reference proteome</keyword>
<reference evidence="2" key="1">
    <citation type="journal article" date="2023" name="Science">
        <title>Genome structures resolve the early diversification of teleost fishes.</title>
        <authorList>
            <person name="Parey E."/>
            <person name="Louis A."/>
            <person name="Montfort J."/>
            <person name="Bouchez O."/>
            <person name="Roques C."/>
            <person name="Iampietro C."/>
            <person name="Lluch J."/>
            <person name="Castinel A."/>
            <person name="Donnadieu C."/>
            <person name="Desvignes T."/>
            <person name="Floi Bucao C."/>
            <person name="Jouanno E."/>
            <person name="Wen M."/>
            <person name="Mejri S."/>
            <person name="Dirks R."/>
            <person name="Jansen H."/>
            <person name="Henkel C."/>
            <person name="Chen W.J."/>
            <person name="Zahm M."/>
            <person name="Cabau C."/>
            <person name="Klopp C."/>
            <person name="Thompson A.W."/>
            <person name="Robinson-Rechavi M."/>
            <person name="Braasch I."/>
            <person name="Lecointre G."/>
            <person name="Bobe J."/>
            <person name="Postlethwait J.H."/>
            <person name="Berthelot C."/>
            <person name="Roest Crollius H."/>
            <person name="Guiguen Y."/>
        </authorList>
    </citation>
    <scope>NUCLEOTIDE SEQUENCE</scope>
    <source>
        <strain evidence="2">WJC10195</strain>
    </source>
</reference>
<gene>
    <name evidence="2" type="ORF">SKAU_G00029790</name>
</gene>
<feature type="region of interest" description="Disordered" evidence="1">
    <location>
        <begin position="59"/>
        <end position="82"/>
    </location>
</feature>
<name>A0A9Q1GDD2_SYNKA</name>
<sequence>MAGPSETSGLITETRPAAAMNGILDTGENVVPSSRLSVLGRMTLHSHALLGWRRRARGGRQVDGSLGRTHRTGERVRRKDVL</sequence>
<comment type="caution">
    <text evidence="2">The sequence shown here is derived from an EMBL/GenBank/DDBJ whole genome shotgun (WGS) entry which is preliminary data.</text>
</comment>
<dbReference type="Proteomes" id="UP001152622">
    <property type="component" value="Chromosome 1"/>
</dbReference>
<dbReference type="EMBL" id="JAINUF010000001">
    <property type="protein sequence ID" value="KAJ8382201.1"/>
    <property type="molecule type" value="Genomic_DNA"/>
</dbReference>
<dbReference type="AlphaFoldDB" id="A0A9Q1GDD2"/>
<evidence type="ECO:0000313" key="2">
    <source>
        <dbReference type="EMBL" id="KAJ8382201.1"/>
    </source>
</evidence>
<organism evidence="2 3">
    <name type="scientific">Synaphobranchus kaupii</name>
    <name type="common">Kaup's arrowtooth eel</name>
    <dbReference type="NCBI Taxonomy" id="118154"/>
    <lineage>
        <taxon>Eukaryota</taxon>
        <taxon>Metazoa</taxon>
        <taxon>Chordata</taxon>
        <taxon>Craniata</taxon>
        <taxon>Vertebrata</taxon>
        <taxon>Euteleostomi</taxon>
        <taxon>Actinopterygii</taxon>
        <taxon>Neopterygii</taxon>
        <taxon>Teleostei</taxon>
        <taxon>Anguilliformes</taxon>
        <taxon>Synaphobranchidae</taxon>
        <taxon>Synaphobranchus</taxon>
    </lineage>
</organism>
<proteinExistence type="predicted"/>
<feature type="compositionally biased region" description="Basic and acidic residues" evidence="1">
    <location>
        <begin position="71"/>
        <end position="82"/>
    </location>
</feature>
<protein>
    <submittedName>
        <fullName evidence="2">Uncharacterized protein</fullName>
    </submittedName>
</protein>